<dbReference type="Pfam" id="PF04183">
    <property type="entry name" value="IucA_IucC"/>
    <property type="match status" value="1"/>
</dbReference>
<keyword evidence="4" id="KW-1185">Reference proteome</keyword>
<comment type="caution">
    <text evidence="3">The sequence shown here is derived from an EMBL/GenBank/DDBJ whole genome shotgun (WGS) entry which is preliminary data.</text>
</comment>
<feature type="domain" description="Aerobactin siderophore biosynthesis IucA/IucC N-terminal" evidence="1">
    <location>
        <begin position="60"/>
        <end position="200"/>
    </location>
</feature>
<evidence type="ECO:0000259" key="1">
    <source>
        <dbReference type="Pfam" id="PF04183"/>
    </source>
</evidence>
<proteinExistence type="predicted"/>
<reference evidence="3 4" key="1">
    <citation type="submission" date="2018-08" db="EMBL/GenBank/DDBJ databases">
        <title>Genome and evolution of the arbuscular mycorrhizal fungus Diversispora epigaea (formerly Glomus versiforme) and its bacterial endosymbionts.</title>
        <authorList>
            <person name="Sun X."/>
            <person name="Fei Z."/>
            <person name="Harrison M."/>
        </authorList>
    </citation>
    <scope>NUCLEOTIDE SEQUENCE [LARGE SCALE GENOMIC DNA]</scope>
    <source>
        <strain evidence="3 4">IT104</strain>
    </source>
</reference>
<dbReference type="Proteomes" id="UP000266861">
    <property type="component" value="Unassembled WGS sequence"/>
</dbReference>
<evidence type="ECO:0000313" key="4">
    <source>
        <dbReference type="Proteomes" id="UP000266861"/>
    </source>
</evidence>
<gene>
    <name evidence="3" type="ORF">Glove_99g66</name>
</gene>
<dbReference type="InterPro" id="IPR022770">
    <property type="entry name" value="IucA/IucC-like_C"/>
</dbReference>
<feature type="domain" description="Aerobactin siderophore biosynthesis IucA/IucC-like C-terminal" evidence="2">
    <location>
        <begin position="224"/>
        <end position="372"/>
    </location>
</feature>
<dbReference type="Gene3D" id="1.10.510.40">
    <property type="match status" value="1"/>
</dbReference>
<dbReference type="GO" id="GO:0016881">
    <property type="term" value="F:acid-amino acid ligase activity"/>
    <property type="evidence" value="ECO:0007669"/>
    <property type="project" value="UniProtKB-ARBA"/>
</dbReference>
<evidence type="ECO:0008006" key="5">
    <source>
        <dbReference type="Google" id="ProtNLM"/>
    </source>
</evidence>
<dbReference type="PANTHER" id="PTHR34384:SF5">
    <property type="entry name" value="L-2,3-DIAMINOPROPANOATE--CITRATE LIGASE"/>
    <property type="match status" value="1"/>
</dbReference>
<evidence type="ECO:0000313" key="3">
    <source>
        <dbReference type="EMBL" id="RHZ83198.1"/>
    </source>
</evidence>
<accession>A0A397J8U5</accession>
<dbReference type="InterPro" id="IPR037455">
    <property type="entry name" value="LucA/IucC-like"/>
</dbReference>
<dbReference type="InterPro" id="IPR007310">
    <property type="entry name" value="Aerobactin_biosyn_IucA/IucC_N"/>
</dbReference>
<sequence length="402" mass="46493">MHKSRKAVKPIPEILPGTYNFETPTIRFIKISQEKVVIRGPINEILSELINIMSPKPFCSSNYILIPVHELQLPNIIKKFPYVEILSSKYSLKSISQASLRTIIFTQLPEYAFKLSLGIKVTSALRTITPWTTYIGTELVPIFEKMSIDKNILHIANEIASIVSNEKDYNIAKHLSCIARYNVNDRNSKGERIIICAALTERDENGKSFVERIWNLNTEKKRIDFLERYAFLLFKAFLPPALDNGFSFEAHPQNVLARFNGTKLNGFVIRDFGGVRFHQETLQKSIGQRINILEGSATQAKDLIEVYDKLYHTLITCHVHRIIRSLNLHYSGIGWKIVRKHLKNIIPQEHLLWNFWLKQEHIDGKCFLRMKCEGLYRDYIHQPNPNLILYKSEDEGVTLDSL</sequence>
<dbReference type="Pfam" id="PF06276">
    <property type="entry name" value="FhuF"/>
    <property type="match status" value="1"/>
</dbReference>
<evidence type="ECO:0000259" key="2">
    <source>
        <dbReference type="Pfam" id="PF06276"/>
    </source>
</evidence>
<dbReference type="GO" id="GO:0019290">
    <property type="term" value="P:siderophore biosynthetic process"/>
    <property type="evidence" value="ECO:0007669"/>
    <property type="project" value="InterPro"/>
</dbReference>
<organism evidence="3 4">
    <name type="scientific">Diversispora epigaea</name>
    <dbReference type="NCBI Taxonomy" id="1348612"/>
    <lineage>
        <taxon>Eukaryota</taxon>
        <taxon>Fungi</taxon>
        <taxon>Fungi incertae sedis</taxon>
        <taxon>Mucoromycota</taxon>
        <taxon>Glomeromycotina</taxon>
        <taxon>Glomeromycetes</taxon>
        <taxon>Diversisporales</taxon>
        <taxon>Diversisporaceae</taxon>
        <taxon>Diversispora</taxon>
    </lineage>
</organism>
<dbReference type="PANTHER" id="PTHR34384">
    <property type="entry name" value="L-2,3-DIAMINOPROPANOATE--CITRATE LIGASE"/>
    <property type="match status" value="1"/>
</dbReference>
<dbReference type="EMBL" id="PQFF01000092">
    <property type="protein sequence ID" value="RHZ83198.1"/>
    <property type="molecule type" value="Genomic_DNA"/>
</dbReference>
<name>A0A397J8U5_9GLOM</name>
<dbReference type="OrthoDB" id="2117718at2759"/>
<dbReference type="AlphaFoldDB" id="A0A397J8U5"/>
<protein>
    <recommendedName>
        <fullName evidence="5">Aerobactin siderophore biosynthesis IucA/IucC-like C-terminal domain-containing protein</fullName>
    </recommendedName>
</protein>